<name>A0AAQ3JPV1_9LILI</name>
<dbReference type="Pfam" id="PF01095">
    <property type="entry name" value="Pectinesterase"/>
    <property type="match status" value="1"/>
</dbReference>
<sequence length="216" mass="24284">MNVSTFTVMADDFVARDIGFVNSYPNKDGASVPATAAFAGGDRNSFHRCSFIAYQDTVCDYKGRHYFEDCWIEGAIDFIYGYGRSLYSHCVLNSIGPGWLTAQAKVSWDHLAGFVFKDCTIQASTRTYLGRAWNQYATVVFSHSSMPNTINPQGWEAWNAAPSNGQHTTFVEDNCYGPGADKTFRVNWMKNLSPQQLSWYTNMQFIGPDDWPSLQP</sequence>
<organism evidence="7 8">
    <name type="scientific">Canna indica</name>
    <name type="common">Indian-shot</name>
    <dbReference type="NCBI Taxonomy" id="4628"/>
    <lineage>
        <taxon>Eukaryota</taxon>
        <taxon>Viridiplantae</taxon>
        <taxon>Streptophyta</taxon>
        <taxon>Embryophyta</taxon>
        <taxon>Tracheophyta</taxon>
        <taxon>Spermatophyta</taxon>
        <taxon>Magnoliopsida</taxon>
        <taxon>Liliopsida</taxon>
        <taxon>Zingiberales</taxon>
        <taxon>Cannaceae</taxon>
        <taxon>Canna</taxon>
    </lineage>
</organism>
<evidence type="ECO:0000313" key="8">
    <source>
        <dbReference type="Proteomes" id="UP001327560"/>
    </source>
</evidence>
<evidence type="ECO:0000256" key="1">
    <source>
        <dbReference type="ARBA" id="ARBA00005184"/>
    </source>
</evidence>
<evidence type="ECO:0000256" key="2">
    <source>
        <dbReference type="ARBA" id="ARBA00008891"/>
    </source>
</evidence>
<evidence type="ECO:0000256" key="4">
    <source>
        <dbReference type="ARBA" id="ARBA00022801"/>
    </source>
</evidence>
<dbReference type="EMBL" id="CP136890">
    <property type="protein sequence ID" value="WOK93601.1"/>
    <property type="molecule type" value="Genomic_DNA"/>
</dbReference>
<keyword evidence="4" id="KW-0378">Hydrolase</keyword>
<gene>
    <name evidence="7" type="ORF">Cni_G02301</name>
</gene>
<proteinExistence type="inferred from homology"/>
<feature type="domain" description="Pectinesterase catalytic" evidence="6">
    <location>
        <begin position="2"/>
        <end position="207"/>
    </location>
</feature>
<evidence type="ECO:0000256" key="3">
    <source>
        <dbReference type="ARBA" id="ARBA00013229"/>
    </source>
</evidence>
<dbReference type="InterPro" id="IPR000070">
    <property type="entry name" value="Pectinesterase_cat"/>
</dbReference>
<comment type="pathway">
    <text evidence="1">Glycan metabolism; pectin degradation; 2-dehydro-3-deoxy-D-gluconate from pectin: step 1/5.</text>
</comment>
<evidence type="ECO:0000259" key="6">
    <source>
        <dbReference type="Pfam" id="PF01095"/>
    </source>
</evidence>
<dbReference type="EC" id="3.1.1.11" evidence="3"/>
<dbReference type="InterPro" id="IPR011050">
    <property type="entry name" value="Pectin_lyase_fold/virulence"/>
</dbReference>
<accession>A0AAQ3JPV1</accession>
<dbReference type="GO" id="GO:0030599">
    <property type="term" value="F:pectinesterase activity"/>
    <property type="evidence" value="ECO:0007669"/>
    <property type="project" value="UniProtKB-EC"/>
</dbReference>
<dbReference type="InterPro" id="IPR012334">
    <property type="entry name" value="Pectin_lyas_fold"/>
</dbReference>
<evidence type="ECO:0000313" key="7">
    <source>
        <dbReference type="EMBL" id="WOK93601.1"/>
    </source>
</evidence>
<comment type="similarity">
    <text evidence="2">Belongs to the pectinesterase family.</text>
</comment>
<dbReference type="AlphaFoldDB" id="A0AAQ3JPV1"/>
<dbReference type="PANTHER" id="PTHR31321">
    <property type="entry name" value="ACYL-COA THIOESTER HYDROLASE YBHC-RELATED"/>
    <property type="match status" value="1"/>
</dbReference>
<evidence type="ECO:0000256" key="5">
    <source>
        <dbReference type="ARBA" id="ARBA00023085"/>
    </source>
</evidence>
<reference evidence="7 8" key="1">
    <citation type="submission" date="2023-10" db="EMBL/GenBank/DDBJ databases">
        <title>Chromosome-scale genome assembly provides insights into flower coloration mechanisms of Canna indica.</title>
        <authorList>
            <person name="Li C."/>
        </authorList>
    </citation>
    <scope>NUCLEOTIDE SEQUENCE [LARGE SCALE GENOMIC DNA]</scope>
    <source>
        <tissue evidence="7">Flower</tissue>
    </source>
</reference>
<dbReference type="GO" id="GO:0042545">
    <property type="term" value="P:cell wall modification"/>
    <property type="evidence" value="ECO:0007669"/>
    <property type="project" value="InterPro"/>
</dbReference>
<dbReference type="SUPFAM" id="SSF51126">
    <property type="entry name" value="Pectin lyase-like"/>
    <property type="match status" value="1"/>
</dbReference>
<keyword evidence="5" id="KW-0063">Aspartyl esterase</keyword>
<dbReference type="PANTHER" id="PTHR31321:SF134">
    <property type="entry name" value="PECTINESTERASE"/>
    <property type="match status" value="1"/>
</dbReference>
<dbReference type="GO" id="GO:0045490">
    <property type="term" value="P:pectin catabolic process"/>
    <property type="evidence" value="ECO:0007669"/>
    <property type="project" value="TreeGrafter"/>
</dbReference>
<protein>
    <recommendedName>
        <fullName evidence="3">pectinesterase</fullName>
        <ecNumber evidence="3">3.1.1.11</ecNumber>
    </recommendedName>
</protein>
<keyword evidence="8" id="KW-1185">Reference proteome</keyword>
<dbReference type="Gene3D" id="2.160.20.10">
    <property type="entry name" value="Single-stranded right-handed beta-helix, Pectin lyase-like"/>
    <property type="match status" value="1"/>
</dbReference>
<dbReference type="Proteomes" id="UP001327560">
    <property type="component" value="Chromosome 1"/>
</dbReference>